<keyword evidence="2" id="KW-1185">Reference proteome</keyword>
<protein>
    <submittedName>
        <fullName evidence="1">Uncharacterized protein</fullName>
    </submittedName>
</protein>
<gene>
    <name evidence="1" type="ORF">HNR42_002241</name>
</gene>
<dbReference type="AlphaFoldDB" id="A0A841I149"/>
<dbReference type="EMBL" id="JACHHG010000007">
    <property type="protein sequence ID" value="MBB6098806.1"/>
    <property type="molecule type" value="Genomic_DNA"/>
</dbReference>
<reference evidence="1 2" key="1">
    <citation type="submission" date="2020-08" db="EMBL/GenBank/DDBJ databases">
        <title>Genomic Encyclopedia of Type Strains, Phase IV (KMG-IV): sequencing the most valuable type-strain genomes for metagenomic binning, comparative biology and taxonomic classification.</title>
        <authorList>
            <person name="Goeker M."/>
        </authorList>
    </citation>
    <scope>NUCLEOTIDE SEQUENCE [LARGE SCALE GENOMIC DNA]</scope>
    <source>
        <strain evidence="1 2">DSM 21458</strain>
    </source>
</reference>
<evidence type="ECO:0000313" key="2">
    <source>
        <dbReference type="Proteomes" id="UP000569951"/>
    </source>
</evidence>
<sequence>MPDYEQLTHDVFDLIGQGRLEAALNRIVSYRDALTSAQRARSDF</sequence>
<dbReference type="RefSeq" id="WP_281377023.1">
    <property type="nucleotide sequence ID" value="NZ_JACHHG010000007.1"/>
</dbReference>
<accession>A0A841I149</accession>
<evidence type="ECO:0000313" key="1">
    <source>
        <dbReference type="EMBL" id="MBB6098806.1"/>
    </source>
</evidence>
<comment type="caution">
    <text evidence="1">The sequence shown here is derived from an EMBL/GenBank/DDBJ whole genome shotgun (WGS) entry which is preliminary data.</text>
</comment>
<proteinExistence type="predicted"/>
<name>A0A841I149_9DEIO</name>
<dbReference type="Proteomes" id="UP000569951">
    <property type="component" value="Unassembled WGS sequence"/>
</dbReference>
<organism evidence="1 2">
    <name type="scientific">Deinobacterium chartae</name>
    <dbReference type="NCBI Taxonomy" id="521158"/>
    <lineage>
        <taxon>Bacteria</taxon>
        <taxon>Thermotogati</taxon>
        <taxon>Deinococcota</taxon>
        <taxon>Deinococci</taxon>
        <taxon>Deinococcales</taxon>
        <taxon>Deinococcaceae</taxon>
        <taxon>Deinobacterium</taxon>
    </lineage>
</organism>